<reference evidence="2" key="2">
    <citation type="submission" date="2022-03" db="EMBL/GenBank/DDBJ databases">
        <title>Genome Encyclopedia of Bacteria and Archaea VI: Functional Genomics of Type Strains.</title>
        <authorList>
            <person name="Whitman W."/>
        </authorList>
    </citation>
    <scope>NUCLEOTIDE SEQUENCE</scope>
    <source>
        <strain evidence="2">HSC-15S17</strain>
    </source>
</reference>
<evidence type="ECO:0000313" key="3">
    <source>
        <dbReference type="Proteomes" id="UP001155901"/>
    </source>
</evidence>
<dbReference type="Proteomes" id="UP001155901">
    <property type="component" value="Unassembled WGS sequence"/>
</dbReference>
<proteinExistence type="predicted"/>
<comment type="caution">
    <text evidence="1">The sequence shown here is derived from an EMBL/GenBank/DDBJ whole genome shotgun (WGS) entry which is preliminary data.</text>
</comment>
<dbReference type="Proteomes" id="UP001162889">
    <property type="component" value="Unassembled WGS sequence"/>
</dbReference>
<evidence type="ECO:0000313" key="4">
    <source>
        <dbReference type="Proteomes" id="UP001162889"/>
    </source>
</evidence>
<gene>
    <name evidence="1" type="ORF">KVP70_30695</name>
    <name evidence="2" type="ORF">L1274_006271</name>
</gene>
<evidence type="ECO:0000313" key="2">
    <source>
        <dbReference type="EMBL" id="MCP2012507.1"/>
    </source>
</evidence>
<organism evidence="1 3">
    <name type="scientific">Duganella violaceipulchra</name>
    <dbReference type="NCBI Taxonomy" id="2849652"/>
    <lineage>
        <taxon>Bacteria</taxon>
        <taxon>Pseudomonadati</taxon>
        <taxon>Pseudomonadota</taxon>
        <taxon>Betaproteobacteria</taxon>
        <taxon>Burkholderiales</taxon>
        <taxon>Oxalobacteraceae</taxon>
        <taxon>Telluria group</taxon>
        <taxon>Duganella</taxon>
    </lineage>
</organism>
<sequence>MKFEKWLNKTFFNIQEAIAHPSDALLGAAKGIANIPPQLAELLLKGAAEQQAAELHEAAAIQALLGSNRTAQEMGKLAEASQNAGSKFDLPKFKMRNAAEEGGDTVATIAQLFLGGVGVAKTAITGAVKLTYVTETVTKTAEEFAVQMTKAVEPLVVTAGSVGDGVRIVGRSAVPPRVLAARARQVKMLEDNVGYNISPTAWDAYPTIGRNGTFISDAEGILSYFKKYPASGEITVPESLVSTIEAENGLVPGTLKDGFKVRKITLIRDAAPRSPLEGNQYFLGKGNHLPGGSPELVIDSVPTIDNSNVKTIFEVKVDK</sequence>
<reference evidence="1" key="1">
    <citation type="submission" date="2021-07" db="EMBL/GenBank/DDBJ databases">
        <title>Characterization of violacein-producing bacteria and related species.</title>
        <authorList>
            <person name="Wilson H.S."/>
            <person name="De Leon M.E."/>
        </authorList>
    </citation>
    <scope>NUCLEOTIDE SEQUENCE</scope>
    <source>
        <strain evidence="1">HSC-15S17</strain>
    </source>
</reference>
<evidence type="ECO:0000313" key="1">
    <source>
        <dbReference type="EMBL" id="MBV6325294.1"/>
    </source>
</evidence>
<accession>A0AA41HIQ8</accession>
<dbReference type="AlphaFoldDB" id="A0AA41HIQ8"/>
<dbReference type="EMBL" id="JAHTGR010000028">
    <property type="protein sequence ID" value="MBV6325294.1"/>
    <property type="molecule type" value="Genomic_DNA"/>
</dbReference>
<protein>
    <submittedName>
        <fullName evidence="1">Uncharacterized protein</fullName>
    </submittedName>
</protein>
<name>A0AA41HIQ8_9BURK</name>
<dbReference type="RefSeq" id="WP_217946173.1">
    <property type="nucleotide sequence ID" value="NZ_JAHTGR010000028.1"/>
</dbReference>
<dbReference type="EMBL" id="JALJZU010000020">
    <property type="protein sequence ID" value="MCP2012507.1"/>
    <property type="molecule type" value="Genomic_DNA"/>
</dbReference>
<keyword evidence="4" id="KW-1185">Reference proteome</keyword>